<dbReference type="Gene3D" id="2.60.120.260">
    <property type="entry name" value="Galactose-binding domain-like"/>
    <property type="match status" value="1"/>
</dbReference>
<dbReference type="Proteomes" id="UP000287188">
    <property type="component" value="Unassembled WGS sequence"/>
</dbReference>
<keyword evidence="2" id="KW-0472">Membrane</keyword>
<dbReference type="InterPro" id="IPR008979">
    <property type="entry name" value="Galactose-bd-like_sf"/>
</dbReference>
<dbReference type="GO" id="GO:0016798">
    <property type="term" value="F:hydrolase activity, acting on glycosyl bonds"/>
    <property type="evidence" value="ECO:0007669"/>
    <property type="project" value="InterPro"/>
</dbReference>
<protein>
    <recommendedName>
        <fullName evidence="3">CBM-cenC domain-containing protein</fullName>
    </recommendedName>
</protein>
<dbReference type="OrthoDB" id="1090005at2"/>
<name>A0A402AS91_9CHLR</name>
<dbReference type="EMBL" id="BIFS01000002">
    <property type="protein sequence ID" value="GCE21970.1"/>
    <property type="molecule type" value="Genomic_DNA"/>
</dbReference>
<dbReference type="SUPFAM" id="SSF49899">
    <property type="entry name" value="Concanavalin A-like lectins/glucanases"/>
    <property type="match status" value="1"/>
</dbReference>
<keyword evidence="2" id="KW-0812">Transmembrane</keyword>
<evidence type="ECO:0000259" key="3">
    <source>
        <dbReference type="Pfam" id="PF02018"/>
    </source>
</evidence>
<dbReference type="Gene3D" id="2.60.120.870">
    <property type="match status" value="1"/>
</dbReference>
<keyword evidence="1" id="KW-0378">Hydrolase</keyword>
<feature type="domain" description="CBM-cenC" evidence="3">
    <location>
        <begin position="552"/>
        <end position="671"/>
    </location>
</feature>
<dbReference type="SUPFAM" id="SSF49785">
    <property type="entry name" value="Galactose-binding domain-like"/>
    <property type="match status" value="1"/>
</dbReference>
<dbReference type="InterPro" id="IPR003305">
    <property type="entry name" value="CenC_carb-bd"/>
</dbReference>
<dbReference type="Pfam" id="PF02018">
    <property type="entry name" value="CBM_4_9"/>
    <property type="match status" value="1"/>
</dbReference>
<evidence type="ECO:0000313" key="4">
    <source>
        <dbReference type="EMBL" id="GCE21970.1"/>
    </source>
</evidence>
<keyword evidence="5" id="KW-1185">Reference proteome</keyword>
<organism evidence="4 5">
    <name type="scientific">Dictyobacter kobayashii</name>
    <dbReference type="NCBI Taxonomy" id="2014872"/>
    <lineage>
        <taxon>Bacteria</taxon>
        <taxon>Bacillati</taxon>
        <taxon>Chloroflexota</taxon>
        <taxon>Ktedonobacteria</taxon>
        <taxon>Ktedonobacterales</taxon>
        <taxon>Dictyobacteraceae</taxon>
        <taxon>Dictyobacter</taxon>
    </lineage>
</organism>
<keyword evidence="2" id="KW-1133">Transmembrane helix</keyword>
<proteinExistence type="predicted"/>
<dbReference type="RefSeq" id="WP_126554437.1">
    <property type="nucleotide sequence ID" value="NZ_BIFS01000002.1"/>
</dbReference>
<reference evidence="5" key="1">
    <citation type="submission" date="2018-12" db="EMBL/GenBank/DDBJ databases">
        <title>Tengunoibacter tsumagoiensis gen. nov., sp. nov., Dictyobacter kobayashii sp. nov., D. alpinus sp. nov., and D. joshuensis sp. nov. and description of Dictyobacteraceae fam. nov. within the order Ktedonobacterales isolated from Tengu-no-mugimeshi.</title>
        <authorList>
            <person name="Wang C.M."/>
            <person name="Zheng Y."/>
            <person name="Sakai Y."/>
            <person name="Toyoda A."/>
            <person name="Minakuchi Y."/>
            <person name="Abe K."/>
            <person name="Yokota A."/>
            <person name="Yabe S."/>
        </authorList>
    </citation>
    <scope>NUCLEOTIDE SEQUENCE [LARGE SCALE GENOMIC DNA]</scope>
    <source>
        <strain evidence="5">Uno11</strain>
    </source>
</reference>
<sequence>MTTHKRSRICRHFLLVALVCMTVGAIAVFLPEQHTAHAANFTWSLGSDTPFTQMNNEDLDPGVLHDGSNLWVIYSSGENIVHRLEGTTMDNLVEQSNGVLDSSFNKPYGDDRYWFGGMWSDGSTWYATVHIEFHYGSGNFNHFRRIDMATSTDHGATWHDQGDILTSDNSYNQSDYPNGYIDFGDGDQKLFVDTASGYFYIYYMHAWVDTTQDVRYQSMRVARCPISAKMAPGCWEKWYNNSWTQPGLGGRDSDVFTNEDSSTVFYDTYLHKYVAIGNFGAFISTATDLNTQNWTPREAFATGRLQWYNWPIDPTTWDRYTIGQSFRLYSASNDADGQTKYMTVTFGSGSTTFSGFTPYYAPVSVNDANPGWQRNFPTGAYNSTYTNNFDGGLAGWQTVYQPGNSSWSQSGDTLVGTVNDGSEIRGIDTNAPNVADGDLSFTVNPVSGSRLGAIFRYTSNSNFAMIYYDNGVVGYQNANTYAPLFNLSLSSGTWHTFEIGFNGSNITITIDYVQKYSGSIPALPTNAGQIGFRTWSNSTNIFDSVVEAYNNNRVSNPGFESGSFSSWTNYGSSSVVATNAHSGTYAAQLGTSSAIEGTEQVINGLSPNTTYTLTGWAKVTNPGDTIYIGVKGFDSNGTENKQGITSTTYTQATVSFTTGPNSTSATIYLFMFSASAPGYGDDFVVG</sequence>
<feature type="transmembrane region" description="Helical" evidence="2">
    <location>
        <begin position="12"/>
        <end position="30"/>
    </location>
</feature>
<dbReference type="AlphaFoldDB" id="A0A402AS91"/>
<evidence type="ECO:0000256" key="1">
    <source>
        <dbReference type="ARBA" id="ARBA00022801"/>
    </source>
</evidence>
<gene>
    <name evidence="4" type="ORF">KDK_57700</name>
</gene>
<evidence type="ECO:0000256" key="2">
    <source>
        <dbReference type="SAM" id="Phobius"/>
    </source>
</evidence>
<dbReference type="InterPro" id="IPR013320">
    <property type="entry name" value="ConA-like_dom_sf"/>
</dbReference>
<comment type="caution">
    <text evidence="4">The sequence shown here is derived from an EMBL/GenBank/DDBJ whole genome shotgun (WGS) entry which is preliminary data.</text>
</comment>
<evidence type="ECO:0000313" key="5">
    <source>
        <dbReference type="Proteomes" id="UP000287188"/>
    </source>
</evidence>
<accession>A0A402AS91</accession>